<dbReference type="InterPro" id="IPR005150">
    <property type="entry name" value="Cellulose_synth"/>
</dbReference>
<evidence type="ECO:0000256" key="7">
    <source>
        <dbReference type="SAM" id="Phobius"/>
    </source>
</evidence>
<reference evidence="8 9" key="1">
    <citation type="submission" date="2020-10" db="EMBL/GenBank/DDBJ databases">
        <title>Plant Genome Project.</title>
        <authorList>
            <person name="Zhang R.-G."/>
        </authorList>
    </citation>
    <scope>NUCLEOTIDE SEQUENCE [LARGE SCALE GENOMIC DNA]</scope>
    <source>
        <strain evidence="8">FAFU-HL-1</strain>
        <tissue evidence="8">Leaf</tissue>
    </source>
</reference>
<accession>A0A835TJW6</accession>
<keyword evidence="5 7" id="KW-1133">Transmembrane helix</keyword>
<name>A0A835TJW6_9ROSI</name>
<evidence type="ECO:0000256" key="4">
    <source>
        <dbReference type="ARBA" id="ARBA00022692"/>
    </source>
</evidence>
<evidence type="ECO:0000256" key="3">
    <source>
        <dbReference type="ARBA" id="ARBA00022679"/>
    </source>
</evidence>
<evidence type="ECO:0000256" key="5">
    <source>
        <dbReference type="ARBA" id="ARBA00022989"/>
    </source>
</evidence>
<dbReference type="GO" id="GO:0016760">
    <property type="term" value="F:cellulose synthase (UDP-forming) activity"/>
    <property type="evidence" value="ECO:0007669"/>
    <property type="project" value="InterPro"/>
</dbReference>
<dbReference type="OrthoDB" id="72851at2759"/>
<comment type="caution">
    <text evidence="8">The sequence shown here is derived from an EMBL/GenBank/DDBJ whole genome shotgun (WGS) entry which is preliminary data.</text>
</comment>
<feature type="transmembrane region" description="Helical" evidence="7">
    <location>
        <begin position="30"/>
        <end position="48"/>
    </location>
</feature>
<organism evidence="8 9">
    <name type="scientific">Salix dunnii</name>
    <dbReference type="NCBI Taxonomy" id="1413687"/>
    <lineage>
        <taxon>Eukaryota</taxon>
        <taxon>Viridiplantae</taxon>
        <taxon>Streptophyta</taxon>
        <taxon>Embryophyta</taxon>
        <taxon>Tracheophyta</taxon>
        <taxon>Spermatophyta</taxon>
        <taxon>Magnoliopsida</taxon>
        <taxon>eudicotyledons</taxon>
        <taxon>Gunneridae</taxon>
        <taxon>Pentapetalae</taxon>
        <taxon>rosids</taxon>
        <taxon>fabids</taxon>
        <taxon>Malpighiales</taxon>
        <taxon>Salicaceae</taxon>
        <taxon>Saliceae</taxon>
        <taxon>Salix</taxon>
    </lineage>
</organism>
<keyword evidence="4 7" id="KW-0812">Transmembrane</keyword>
<dbReference type="Pfam" id="PF03552">
    <property type="entry name" value="Cellulose_synt"/>
    <property type="match status" value="1"/>
</dbReference>
<dbReference type="GO" id="GO:0030244">
    <property type="term" value="P:cellulose biosynthetic process"/>
    <property type="evidence" value="ECO:0007669"/>
    <property type="project" value="InterPro"/>
</dbReference>
<comment type="subcellular location">
    <subcellularLocation>
        <location evidence="1">Endomembrane system</location>
    </subcellularLocation>
</comment>
<keyword evidence="2" id="KW-0328">Glycosyltransferase</keyword>
<keyword evidence="3" id="KW-0808">Transferase</keyword>
<keyword evidence="6 7" id="KW-0472">Membrane</keyword>
<dbReference type="GO" id="GO:0016020">
    <property type="term" value="C:membrane"/>
    <property type="evidence" value="ECO:0007669"/>
    <property type="project" value="InterPro"/>
</dbReference>
<sequence length="74" mass="8581">MGGLFFSYRVLSHMYPFVKGLLGRRGRVPTIVYVWSGLVSITVSLLWISNFQSLVKIVENLRYNDQQQELRCIS</sequence>
<dbReference type="Proteomes" id="UP000657918">
    <property type="component" value="Unassembled WGS sequence"/>
</dbReference>
<evidence type="ECO:0000313" key="8">
    <source>
        <dbReference type="EMBL" id="KAF9688919.1"/>
    </source>
</evidence>
<dbReference type="EMBL" id="JADGMS010000001">
    <property type="protein sequence ID" value="KAF9688919.1"/>
    <property type="molecule type" value="Genomic_DNA"/>
</dbReference>
<dbReference type="AlphaFoldDB" id="A0A835TJW6"/>
<dbReference type="GO" id="GO:0012505">
    <property type="term" value="C:endomembrane system"/>
    <property type="evidence" value="ECO:0007669"/>
    <property type="project" value="UniProtKB-SubCell"/>
</dbReference>
<proteinExistence type="predicted"/>
<evidence type="ECO:0000256" key="6">
    <source>
        <dbReference type="ARBA" id="ARBA00023136"/>
    </source>
</evidence>
<keyword evidence="9" id="KW-1185">Reference proteome</keyword>
<gene>
    <name evidence="8" type="ORF">SADUNF_Sadunf01G0038100</name>
</gene>
<evidence type="ECO:0000256" key="1">
    <source>
        <dbReference type="ARBA" id="ARBA00004308"/>
    </source>
</evidence>
<protein>
    <submittedName>
        <fullName evidence="8">Uncharacterized protein</fullName>
    </submittedName>
</protein>
<evidence type="ECO:0000313" key="9">
    <source>
        <dbReference type="Proteomes" id="UP000657918"/>
    </source>
</evidence>
<evidence type="ECO:0000256" key="2">
    <source>
        <dbReference type="ARBA" id="ARBA00022676"/>
    </source>
</evidence>